<gene>
    <name evidence="2" type="ORF">ACFFGY_16405</name>
</gene>
<keyword evidence="2" id="KW-0540">Nuclease</keyword>
<sequence length="341" mass="37653">MLDQNFTMAPMLGSFRERSLALTAVPAETRQRFLEAPATREAHAELMSRVPAMRQVEVGNVPETGPSGGTLRVAAWNLERCLYPDAAAKLLRRHAVDLVLLSEMDAGMRRTGQRHTTRDLARLLGHGYGYALEFLELAAMPAPVVFEDDLPGNRMGFHGNAFTAALPFRDPVVIRLDEVADWYVAAKGGQKRVGTRMAVAATFRHGTQEFVGCSVHLESNSDFEGRAAQMRRLLDELDRYAGDLPVVIGGDLNTVVQAGGHGDAREMLFAESAARGYDWSRCNLAWPTTRRSTWSTGAGTRQLDWFCTRGLEVEAPEVIPSISEDGKVLTDHELILLTLRF</sequence>
<keyword evidence="3" id="KW-1185">Reference proteome</keyword>
<dbReference type="GO" id="GO:0004519">
    <property type="term" value="F:endonuclease activity"/>
    <property type="evidence" value="ECO:0007669"/>
    <property type="project" value="UniProtKB-KW"/>
</dbReference>
<dbReference type="EMBL" id="JBHLUN010000011">
    <property type="protein sequence ID" value="MFC0409835.1"/>
    <property type="molecule type" value="Genomic_DNA"/>
</dbReference>
<evidence type="ECO:0000313" key="3">
    <source>
        <dbReference type="Proteomes" id="UP001589865"/>
    </source>
</evidence>
<evidence type="ECO:0000313" key="2">
    <source>
        <dbReference type="EMBL" id="MFC0409835.1"/>
    </source>
</evidence>
<protein>
    <submittedName>
        <fullName evidence="2">Endonuclease/exonuclease/phosphatase family protein</fullName>
    </submittedName>
</protein>
<accession>A0ABV6JWJ1</accession>
<dbReference type="InterPro" id="IPR036691">
    <property type="entry name" value="Endo/exonu/phosph_ase_sf"/>
</dbReference>
<keyword evidence="2" id="KW-0378">Hydrolase</keyword>
<comment type="caution">
    <text evidence="2">The sequence shown here is derived from an EMBL/GenBank/DDBJ whole genome shotgun (WGS) entry which is preliminary data.</text>
</comment>
<dbReference type="Gene3D" id="3.60.10.10">
    <property type="entry name" value="Endonuclease/exonuclease/phosphatase"/>
    <property type="match status" value="1"/>
</dbReference>
<reference evidence="2 3" key="1">
    <citation type="submission" date="2024-09" db="EMBL/GenBank/DDBJ databases">
        <authorList>
            <person name="Sun Q."/>
            <person name="Mori K."/>
        </authorList>
    </citation>
    <scope>NUCLEOTIDE SEQUENCE [LARGE SCALE GENOMIC DNA]</scope>
    <source>
        <strain evidence="2 3">TBRC 5777</strain>
    </source>
</reference>
<dbReference type="InterPro" id="IPR005135">
    <property type="entry name" value="Endo/exonuclease/phosphatase"/>
</dbReference>
<dbReference type="RefSeq" id="WP_377045587.1">
    <property type="nucleotide sequence ID" value="NZ_JBHLUN010000011.1"/>
</dbReference>
<proteinExistence type="predicted"/>
<dbReference type="Pfam" id="PF03372">
    <property type="entry name" value="Exo_endo_phos"/>
    <property type="match status" value="1"/>
</dbReference>
<dbReference type="Proteomes" id="UP001589865">
    <property type="component" value="Unassembled WGS sequence"/>
</dbReference>
<name>A0ABV6JWJ1_9PROT</name>
<feature type="domain" description="Endonuclease/exonuclease/phosphatase" evidence="1">
    <location>
        <begin position="75"/>
        <end position="332"/>
    </location>
</feature>
<keyword evidence="2" id="KW-0255">Endonuclease</keyword>
<organism evidence="2 3">
    <name type="scientific">Roseomonas elaeocarpi</name>
    <dbReference type="NCBI Taxonomy" id="907779"/>
    <lineage>
        <taxon>Bacteria</taxon>
        <taxon>Pseudomonadati</taxon>
        <taxon>Pseudomonadota</taxon>
        <taxon>Alphaproteobacteria</taxon>
        <taxon>Acetobacterales</taxon>
        <taxon>Roseomonadaceae</taxon>
        <taxon>Roseomonas</taxon>
    </lineage>
</organism>
<dbReference type="SUPFAM" id="SSF56219">
    <property type="entry name" value="DNase I-like"/>
    <property type="match status" value="1"/>
</dbReference>
<evidence type="ECO:0000259" key="1">
    <source>
        <dbReference type="Pfam" id="PF03372"/>
    </source>
</evidence>